<dbReference type="AlphaFoldDB" id="A0A645J6M6"/>
<proteinExistence type="predicted"/>
<dbReference type="GO" id="GO:0071111">
    <property type="term" value="F:cyclic-guanylate-specific phosphodiesterase activity"/>
    <property type="evidence" value="ECO:0007669"/>
    <property type="project" value="UniProtKB-EC"/>
</dbReference>
<dbReference type="CDD" id="cd01948">
    <property type="entry name" value="EAL"/>
    <property type="match status" value="1"/>
</dbReference>
<protein>
    <submittedName>
        <fullName evidence="2">Cyclic di-GMP phosphodiesterase PdeF</fullName>
        <ecNumber evidence="2">3.1.4.52</ecNumber>
    </submittedName>
</protein>
<keyword evidence="2" id="KW-0378">Hydrolase</keyword>
<dbReference type="SUPFAM" id="SSF141868">
    <property type="entry name" value="EAL domain-like"/>
    <property type="match status" value="1"/>
</dbReference>
<dbReference type="InterPro" id="IPR001633">
    <property type="entry name" value="EAL_dom"/>
</dbReference>
<gene>
    <name evidence="2" type="primary">pdeF_2</name>
    <name evidence="2" type="ORF">SDC9_206765</name>
</gene>
<dbReference type="Pfam" id="PF00563">
    <property type="entry name" value="EAL"/>
    <property type="match status" value="1"/>
</dbReference>
<dbReference type="EMBL" id="VSSQ01132561">
    <property type="protein sequence ID" value="MPN59047.1"/>
    <property type="molecule type" value="Genomic_DNA"/>
</dbReference>
<organism evidence="2">
    <name type="scientific">bioreactor metagenome</name>
    <dbReference type="NCBI Taxonomy" id="1076179"/>
    <lineage>
        <taxon>unclassified sequences</taxon>
        <taxon>metagenomes</taxon>
        <taxon>ecological metagenomes</taxon>
    </lineage>
</organism>
<dbReference type="InterPro" id="IPR035919">
    <property type="entry name" value="EAL_sf"/>
</dbReference>
<name>A0A645J6M6_9ZZZZ</name>
<dbReference type="SMART" id="SM00052">
    <property type="entry name" value="EAL"/>
    <property type="match status" value="1"/>
</dbReference>
<sequence>MNAGQAEATLQNLQQLGCQIAIDDFGTGYASYARLKNVNANILKIDGSFIRNIVSNSLDYQIVASICHLARMKKMQVVAEFVESEEIRHAAISLGIDYMQGYLIGVPQPLSDTLKEQVPVTGT</sequence>
<comment type="caution">
    <text evidence="2">The sequence shown here is derived from an EMBL/GenBank/DDBJ whole genome shotgun (WGS) entry which is preliminary data.</text>
</comment>
<dbReference type="EC" id="3.1.4.52" evidence="2"/>
<dbReference type="PROSITE" id="PS50883">
    <property type="entry name" value="EAL"/>
    <property type="match status" value="1"/>
</dbReference>
<dbReference type="InterPro" id="IPR050706">
    <property type="entry name" value="Cyclic-di-GMP_PDE-like"/>
</dbReference>
<feature type="domain" description="EAL" evidence="1">
    <location>
        <begin position="1"/>
        <end position="121"/>
    </location>
</feature>
<accession>A0A645J6M6</accession>
<dbReference type="PANTHER" id="PTHR33121">
    <property type="entry name" value="CYCLIC DI-GMP PHOSPHODIESTERASE PDEF"/>
    <property type="match status" value="1"/>
</dbReference>
<evidence type="ECO:0000313" key="2">
    <source>
        <dbReference type="EMBL" id="MPN59047.1"/>
    </source>
</evidence>
<reference evidence="2" key="1">
    <citation type="submission" date="2019-08" db="EMBL/GenBank/DDBJ databases">
        <authorList>
            <person name="Kucharzyk K."/>
            <person name="Murdoch R.W."/>
            <person name="Higgins S."/>
            <person name="Loffler F."/>
        </authorList>
    </citation>
    <scope>NUCLEOTIDE SEQUENCE</scope>
</reference>
<evidence type="ECO:0000259" key="1">
    <source>
        <dbReference type="PROSITE" id="PS50883"/>
    </source>
</evidence>
<dbReference type="Gene3D" id="3.20.20.450">
    <property type="entry name" value="EAL domain"/>
    <property type="match status" value="1"/>
</dbReference>
<dbReference type="PANTHER" id="PTHR33121:SF64">
    <property type="entry name" value="CYCLIC DI-GMP PHOSPHODIESTERASE PDEF"/>
    <property type="match status" value="1"/>
</dbReference>